<accession>A0A840P4U6</accession>
<evidence type="ECO:0000259" key="1">
    <source>
        <dbReference type="Pfam" id="PF04536"/>
    </source>
</evidence>
<feature type="domain" description="TPM" evidence="1">
    <location>
        <begin position="6"/>
        <end position="114"/>
    </location>
</feature>
<proteinExistence type="predicted"/>
<organism evidence="2 3">
    <name type="scientific">Thermocatellispora tengchongensis</name>
    <dbReference type="NCBI Taxonomy" id="1073253"/>
    <lineage>
        <taxon>Bacteria</taxon>
        <taxon>Bacillati</taxon>
        <taxon>Actinomycetota</taxon>
        <taxon>Actinomycetes</taxon>
        <taxon>Streptosporangiales</taxon>
        <taxon>Streptosporangiaceae</taxon>
        <taxon>Thermocatellispora</taxon>
    </lineage>
</organism>
<dbReference type="Proteomes" id="UP000578449">
    <property type="component" value="Unassembled WGS sequence"/>
</dbReference>
<keyword evidence="3" id="KW-1185">Reference proteome</keyword>
<protein>
    <submittedName>
        <fullName evidence="2">Putative membrane protein YgcG</fullName>
    </submittedName>
</protein>
<dbReference type="EMBL" id="JACHGN010000014">
    <property type="protein sequence ID" value="MBB5136324.1"/>
    <property type="molecule type" value="Genomic_DNA"/>
</dbReference>
<evidence type="ECO:0000313" key="2">
    <source>
        <dbReference type="EMBL" id="MBB5136324.1"/>
    </source>
</evidence>
<dbReference type="Pfam" id="PF04536">
    <property type="entry name" value="TPM_phosphatase"/>
    <property type="match status" value="1"/>
</dbReference>
<dbReference type="Gene3D" id="3.10.310.50">
    <property type="match status" value="1"/>
</dbReference>
<gene>
    <name evidence="2" type="ORF">HNP84_006071</name>
</gene>
<dbReference type="InterPro" id="IPR007621">
    <property type="entry name" value="TPM_dom"/>
</dbReference>
<dbReference type="AlphaFoldDB" id="A0A840P4U6"/>
<name>A0A840P4U6_9ACTN</name>
<dbReference type="RefSeq" id="WP_185053226.1">
    <property type="nucleotide sequence ID" value="NZ_BAABIX010000047.1"/>
</dbReference>
<sequence length="120" mass="12881">MPRITTLEAGDIREAIGRAERRTGLRFAVFLGGAREGRRRYAERLHAALGEDAGRAVLIYVDLAGRALEIVTGEHARRDLPDGRCRLVATAMATRLAAGDLAGGVVYGVNALAEQAVRRA</sequence>
<comment type="caution">
    <text evidence="2">The sequence shown here is derived from an EMBL/GenBank/DDBJ whole genome shotgun (WGS) entry which is preliminary data.</text>
</comment>
<evidence type="ECO:0000313" key="3">
    <source>
        <dbReference type="Proteomes" id="UP000578449"/>
    </source>
</evidence>
<reference evidence="2 3" key="1">
    <citation type="submission" date="2020-08" db="EMBL/GenBank/DDBJ databases">
        <title>Genomic Encyclopedia of Type Strains, Phase IV (KMG-IV): sequencing the most valuable type-strain genomes for metagenomic binning, comparative biology and taxonomic classification.</title>
        <authorList>
            <person name="Goeker M."/>
        </authorList>
    </citation>
    <scope>NUCLEOTIDE SEQUENCE [LARGE SCALE GENOMIC DNA]</scope>
    <source>
        <strain evidence="2 3">DSM 45615</strain>
    </source>
</reference>